<name>A0AAN9QAL4_CANGL</name>
<sequence length="231" mass="26272">MNVLYLRCFIQQLTDLLGNLGIPKGQCGNFYGRDLLGILRIPKGQCGNFYGRDLLGILGIPKGQCGNFYGKIHNGPVLFVFGLNVRYLLTLLSECIHANGPKRARCDSSFVSSLTNFNNNYWRLSRVMVFYESCVDLCEAIPLGVYLRSLWFRRCISNNLLIINEFPMAIPLIILDEIQEEARINVKLKHMGQGSFSTNLIWSPSFLLHFVDRLEELFLLLDPKKAEDLSS</sequence>
<dbReference type="AlphaFoldDB" id="A0AAN9QAL4"/>
<keyword evidence="2" id="KW-1185">Reference proteome</keyword>
<evidence type="ECO:0000313" key="2">
    <source>
        <dbReference type="Proteomes" id="UP001367508"/>
    </source>
</evidence>
<dbReference type="Proteomes" id="UP001367508">
    <property type="component" value="Unassembled WGS sequence"/>
</dbReference>
<reference evidence="1 2" key="1">
    <citation type="submission" date="2024-01" db="EMBL/GenBank/DDBJ databases">
        <title>The genomes of 5 underutilized Papilionoideae crops provide insights into root nodulation and disease resistanc.</title>
        <authorList>
            <person name="Jiang F."/>
        </authorList>
    </citation>
    <scope>NUCLEOTIDE SEQUENCE [LARGE SCALE GENOMIC DNA]</scope>
    <source>
        <strain evidence="1">LVBAO_FW01</strain>
        <tissue evidence="1">Leaves</tissue>
    </source>
</reference>
<proteinExistence type="predicted"/>
<protein>
    <submittedName>
        <fullName evidence="1">Uncharacterized protein</fullName>
    </submittedName>
</protein>
<evidence type="ECO:0000313" key="1">
    <source>
        <dbReference type="EMBL" id="KAK7324033.1"/>
    </source>
</evidence>
<accession>A0AAN9QAL4</accession>
<organism evidence="1 2">
    <name type="scientific">Canavalia gladiata</name>
    <name type="common">Sword bean</name>
    <name type="synonym">Dolichos gladiatus</name>
    <dbReference type="NCBI Taxonomy" id="3824"/>
    <lineage>
        <taxon>Eukaryota</taxon>
        <taxon>Viridiplantae</taxon>
        <taxon>Streptophyta</taxon>
        <taxon>Embryophyta</taxon>
        <taxon>Tracheophyta</taxon>
        <taxon>Spermatophyta</taxon>
        <taxon>Magnoliopsida</taxon>
        <taxon>eudicotyledons</taxon>
        <taxon>Gunneridae</taxon>
        <taxon>Pentapetalae</taxon>
        <taxon>rosids</taxon>
        <taxon>fabids</taxon>
        <taxon>Fabales</taxon>
        <taxon>Fabaceae</taxon>
        <taxon>Papilionoideae</taxon>
        <taxon>50 kb inversion clade</taxon>
        <taxon>NPAAA clade</taxon>
        <taxon>indigoferoid/millettioid clade</taxon>
        <taxon>Phaseoleae</taxon>
        <taxon>Canavalia</taxon>
    </lineage>
</organism>
<dbReference type="EMBL" id="JAYMYQ010000006">
    <property type="protein sequence ID" value="KAK7324033.1"/>
    <property type="molecule type" value="Genomic_DNA"/>
</dbReference>
<gene>
    <name evidence="1" type="ORF">VNO77_27543</name>
</gene>
<comment type="caution">
    <text evidence="1">The sequence shown here is derived from an EMBL/GenBank/DDBJ whole genome shotgun (WGS) entry which is preliminary data.</text>
</comment>